<dbReference type="InterPro" id="IPR003347">
    <property type="entry name" value="JmjC_dom"/>
</dbReference>
<feature type="compositionally biased region" description="Basic residues" evidence="17">
    <location>
        <begin position="1607"/>
        <end position="1617"/>
    </location>
</feature>
<dbReference type="InterPro" id="IPR013083">
    <property type="entry name" value="Znf_RING/FYVE/PHD"/>
</dbReference>
<dbReference type="GO" id="GO:0034647">
    <property type="term" value="F:histone H3K4me/H3K4me2/H3K4me3 demethylase activity"/>
    <property type="evidence" value="ECO:0007669"/>
    <property type="project" value="UniProtKB-EC"/>
</dbReference>
<dbReference type="STRING" id="195883.A0A482WHM7"/>
<dbReference type="InterPro" id="IPR036431">
    <property type="entry name" value="ARID_dom_sf"/>
</dbReference>
<keyword evidence="6" id="KW-0677">Repeat</keyword>
<evidence type="ECO:0000256" key="10">
    <source>
        <dbReference type="ARBA" id="ARBA00022964"/>
    </source>
</evidence>
<feature type="domain" description="PHD-type" evidence="18">
    <location>
        <begin position="1311"/>
        <end position="1365"/>
    </location>
</feature>
<evidence type="ECO:0000256" key="14">
    <source>
        <dbReference type="ARBA" id="ARBA00048734"/>
    </source>
</evidence>
<dbReference type="Pfam" id="PF01388">
    <property type="entry name" value="ARID"/>
    <property type="match status" value="1"/>
</dbReference>
<feature type="compositionally biased region" description="Basic and acidic residues" evidence="17">
    <location>
        <begin position="317"/>
        <end position="335"/>
    </location>
</feature>
<evidence type="ECO:0000256" key="1">
    <source>
        <dbReference type="ARBA" id="ARBA00001954"/>
    </source>
</evidence>
<feature type="domain" description="ARID" evidence="19">
    <location>
        <begin position="103"/>
        <end position="193"/>
    </location>
</feature>
<dbReference type="InterPro" id="IPR003349">
    <property type="entry name" value="JmjN"/>
</dbReference>
<evidence type="ECO:0000259" key="18">
    <source>
        <dbReference type="PROSITE" id="PS50016"/>
    </source>
</evidence>
<comment type="cofactor">
    <cofactor evidence="1">
        <name>Fe(2+)</name>
        <dbReference type="ChEBI" id="CHEBI:29033"/>
    </cofactor>
</comment>
<dbReference type="EC" id="1.14.11.67" evidence="4"/>
<proteinExistence type="inferred from homology"/>
<comment type="subcellular location">
    <subcellularLocation>
        <location evidence="2">Nucleus</location>
    </subcellularLocation>
</comment>
<dbReference type="SUPFAM" id="SSF46774">
    <property type="entry name" value="ARID-like"/>
    <property type="match status" value="1"/>
</dbReference>
<feature type="compositionally biased region" description="Acidic residues" evidence="17">
    <location>
        <begin position="1660"/>
        <end position="1675"/>
    </location>
</feature>
<dbReference type="EMBL" id="QKKF02035878">
    <property type="protein sequence ID" value="RZF32830.1"/>
    <property type="molecule type" value="Genomic_DNA"/>
</dbReference>
<dbReference type="InterPro" id="IPR019786">
    <property type="entry name" value="Zinc_finger_PHD-type_CS"/>
</dbReference>
<dbReference type="InterPro" id="IPR011011">
    <property type="entry name" value="Znf_FYVE_PHD"/>
</dbReference>
<dbReference type="GO" id="GO:0003677">
    <property type="term" value="F:DNA binding"/>
    <property type="evidence" value="ECO:0007669"/>
    <property type="project" value="InterPro"/>
</dbReference>
<keyword evidence="16" id="KW-0175">Coiled coil</keyword>
<feature type="domain" description="PHD-type" evidence="18">
    <location>
        <begin position="442"/>
        <end position="494"/>
    </location>
</feature>
<dbReference type="GO" id="GO:0000785">
    <property type="term" value="C:chromatin"/>
    <property type="evidence" value="ECO:0007669"/>
    <property type="project" value="TreeGrafter"/>
</dbReference>
<keyword evidence="5" id="KW-0479">Metal-binding</keyword>
<dbReference type="Pfam" id="PF21323">
    <property type="entry name" value="KDM5_C-hel"/>
    <property type="match status" value="1"/>
</dbReference>
<evidence type="ECO:0000256" key="5">
    <source>
        <dbReference type="ARBA" id="ARBA00022723"/>
    </source>
</evidence>
<evidence type="ECO:0000256" key="9">
    <source>
        <dbReference type="ARBA" id="ARBA00022853"/>
    </source>
</evidence>
<sequence>MQDGNSDDFFKRTCHGFCVNKRPRGIRYNYSFDRPPVAPTFYPTKEEFEDPTLYINNIRPLAEQYGLCKVVPPKDTFFPFTLDVANFKFPTRVQNLCRIDAAAKNKAIFLGRLKKFWEMRGKALKAPILDYQVLDLHYLHRTVMSEGGYAKVKRQNKWHTVSERMAYGNDSQIPARLEKYYEELLLPYVTLLEEENKGTDTASKPPPTQMSASDTMKAAEEETEMEEFAKSDSIYQLHRAKRMKLSQMEPIASTSRCSEEPETCDQSKIGELEKLYSVAIGEQSNVLESSKPETEISAKNLFKTPDLIIPKIVVTETTERGSKQPEKERASKPPEKASGSTQPEQESGPKPPEQASGSKQAEQESDHNPPEQASSSKQPDQESGPKPPEHVFKVPYPVSETRHGVTPRKSNELKRLQFHGAGPRIAVFTEPKSGKCGKRKRLKECCKCWKTNKLIDEILLDCYRCGDSYHLTCIVPKLNEIPRGNWHCNECIIKKLKTIPVEGLKAGFEDGKRLYTLAQFQKKADSFKEMYFDGQGKISKMRLENEFWYILSNDVEETVEYGADISGDNGTGFPTKECLKNVRPEFRERYKKLIDHPWNLNNLPVCDSSVLQFIDEPISGMKVPWMYIGMMFSTFCWHNEDHWCYSINFLHFGETKTWYSVPGDYAEEFENVVKEFAPELFEVHPDILHQLVTMINPNVLMERKIPVYRLDQEAGEFVITFPRAYHCGFNHGFNFAEAVNFAPPDWIAIGRRCVENYALSKRACVFSQDELIFKIAARYAAIDVRTCSAAYHDLYRAVHAEFAFREFFTSEWGGDNKECVVDFEFIPDDERQCEFCKTTVFMSGVSCQCDPIKVVCIRHYNKLCTVCKPKDHYLKIKHSAEHIFHIFQEMLKVVSPYEKWVRDVRNILRNNVPLEDGSTSFIGIDYLKDLVKVADRNNYPSTNLLKELIASVAEAEAINNTADRILSRIGSQQRPGEDIEDENDEDRPSFTELMNFIQSIDTKHLVYLKDDGILKYIRDVFEWKDRVKAVIASKCSDSKEMETLKKEGVRFNLDLPEIESLEGYIVRLKWREELADLFERHNELTKEILQEHKDKGLALNFEKDPEIEEGIIKIDELIDQINAWEEEAKNLIVVSRTKPTPESLRLLLDQGEEIKARLPSRKILENVLQSGLKWVDKVIAANSLKNGPYVDVYEDLLTQAHKINLELLLTDQILIQLDLVRIWREKVAATFLKSNGLTLMEALAPRNEILRSSKRKRDNYLSKNIIYGVKLSGDTDPGVVVAAFKRAEKLEFEQMLQLRLENSRKKIDSDAKYCICRKSEAGFMVECNLCKEKFHGPCLQMGIESDMAGSELADTKFLCSTCVRTKRPKLDILVELVQSMHMIKVRIPEGEALQRLTERAMNWQDRARKLLGTPEMTLALQKLYVPLPNIPRPTPRLQHPVNYERTPSSTVTSGMLAQASTSTSSSISHFAIDHGYSTVSRKTIPPKKHMRKSPLIPRVLEEPPRMSEAGFTQLKELMIQGDLMEVFVEEATCIWKLLQTFKQLYYSIWDEGYEDFVRHEAEKAKQEAAELKIEKGLSAIERFFQDKPPPPGSKKRTVNETPAPAKKTAKAPRKTSAKKTIATKPTKSKKPEPKQPKKKQKTSNATVRPAKRAKKSKQVDDDDDENDENSCEDDCAAEPCRRPTGTALHWVQCDGGCDLWFHLYCIGLNKEEIVADQDYVCEKCS</sequence>
<comment type="caution">
    <text evidence="22">The sequence shown here is derived from an EMBL/GenBank/DDBJ whole genome shotgun (WGS) entry which is preliminary data.</text>
</comment>
<evidence type="ECO:0000259" key="19">
    <source>
        <dbReference type="PROSITE" id="PS51011"/>
    </source>
</evidence>
<dbReference type="PANTHER" id="PTHR10694:SF33">
    <property type="entry name" value="LYSINE-SPECIFIC DEMETHYLASE 5"/>
    <property type="match status" value="1"/>
</dbReference>
<keyword evidence="7 15" id="KW-0863">Zinc-finger</keyword>
<evidence type="ECO:0000256" key="15">
    <source>
        <dbReference type="PROSITE-ProRule" id="PRU00146"/>
    </source>
</evidence>
<keyword evidence="9" id="KW-0156">Chromatin regulator</keyword>
<dbReference type="PANTHER" id="PTHR10694">
    <property type="entry name" value="LYSINE-SPECIFIC DEMETHYLASE"/>
    <property type="match status" value="1"/>
</dbReference>
<keyword evidence="10" id="KW-0223">Dioxygenase</keyword>
<dbReference type="InterPro" id="IPR048615">
    <property type="entry name" value="KDM5_C-hel"/>
</dbReference>
<dbReference type="SMART" id="SM00249">
    <property type="entry name" value="PHD"/>
    <property type="match status" value="3"/>
</dbReference>
<dbReference type="InterPro" id="IPR001965">
    <property type="entry name" value="Znf_PHD"/>
</dbReference>
<organism evidence="22 23">
    <name type="scientific">Laodelphax striatellus</name>
    <name type="common">Small brown planthopper</name>
    <name type="synonym">Delphax striatella</name>
    <dbReference type="NCBI Taxonomy" id="195883"/>
    <lineage>
        <taxon>Eukaryota</taxon>
        <taxon>Metazoa</taxon>
        <taxon>Ecdysozoa</taxon>
        <taxon>Arthropoda</taxon>
        <taxon>Hexapoda</taxon>
        <taxon>Insecta</taxon>
        <taxon>Pterygota</taxon>
        <taxon>Neoptera</taxon>
        <taxon>Paraneoptera</taxon>
        <taxon>Hemiptera</taxon>
        <taxon>Auchenorrhyncha</taxon>
        <taxon>Fulgoroidea</taxon>
        <taxon>Delphacidae</taxon>
        <taxon>Criomorphinae</taxon>
        <taxon>Laodelphax</taxon>
    </lineage>
</organism>
<dbReference type="SMART" id="SM01014">
    <property type="entry name" value="ARID"/>
    <property type="match status" value="1"/>
</dbReference>
<feature type="coiled-coil region" evidence="16">
    <location>
        <begin position="1067"/>
        <end position="1134"/>
    </location>
</feature>
<evidence type="ECO:0000256" key="8">
    <source>
        <dbReference type="ARBA" id="ARBA00022833"/>
    </source>
</evidence>
<dbReference type="GO" id="GO:0008270">
    <property type="term" value="F:zinc ion binding"/>
    <property type="evidence" value="ECO:0007669"/>
    <property type="project" value="UniProtKB-KW"/>
</dbReference>
<accession>A0A482WHM7</accession>
<dbReference type="Pfam" id="PF00628">
    <property type="entry name" value="PHD"/>
    <property type="match status" value="2"/>
</dbReference>
<evidence type="ECO:0000256" key="13">
    <source>
        <dbReference type="ARBA" id="ARBA00023242"/>
    </source>
</evidence>
<keyword evidence="8" id="KW-0862">Zinc</keyword>
<dbReference type="Gene3D" id="2.60.120.650">
    <property type="entry name" value="Cupin"/>
    <property type="match status" value="1"/>
</dbReference>
<keyword evidence="11" id="KW-0560">Oxidoreductase</keyword>
<dbReference type="Gene3D" id="3.30.40.10">
    <property type="entry name" value="Zinc/RING finger domain, C3HC4 (zinc finger)"/>
    <property type="match status" value="3"/>
</dbReference>
<dbReference type="SUPFAM" id="SSF51197">
    <property type="entry name" value="Clavaminate synthase-like"/>
    <property type="match status" value="1"/>
</dbReference>
<dbReference type="SUPFAM" id="SSF57903">
    <property type="entry name" value="FYVE/PHD zinc finger"/>
    <property type="match status" value="3"/>
</dbReference>
<keyword evidence="12" id="KW-0408">Iron</keyword>
<dbReference type="InParanoid" id="A0A482WHM7"/>
<dbReference type="SMART" id="SM00545">
    <property type="entry name" value="JmjN"/>
    <property type="match status" value="1"/>
</dbReference>
<evidence type="ECO:0000313" key="22">
    <source>
        <dbReference type="EMBL" id="RZF32830.1"/>
    </source>
</evidence>
<dbReference type="PROSITE" id="PS01359">
    <property type="entry name" value="ZF_PHD_1"/>
    <property type="match status" value="1"/>
</dbReference>
<dbReference type="GO" id="GO:0006355">
    <property type="term" value="P:regulation of DNA-templated transcription"/>
    <property type="evidence" value="ECO:0007669"/>
    <property type="project" value="TreeGrafter"/>
</dbReference>
<dbReference type="PROSITE" id="PS51011">
    <property type="entry name" value="ARID"/>
    <property type="match status" value="1"/>
</dbReference>
<evidence type="ECO:0000256" key="4">
    <source>
        <dbReference type="ARBA" id="ARBA00012902"/>
    </source>
</evidence>
<dbReference type="PROSITE" id="PS51184">
    <property type="entry name" value="JMJC"/>
    <property type="match status" value="1"/>
</dbReference>
<dbReference type="InterPro" id="IPR004198">
    <property type="entry name" value="Znf_C5HC2"/>
</dbReference>
<evidence type="ECO:0000256" key="11">
    <source>
        <dbReference type="ARBA" id="ARBA00023002"/>
    </source>
</evidence>
<evidence type="ECO:0000256" key="2">
    <source>
        <dbReference type="ARBA" id="ARBA00004123"/>
    </source>
</evidence>
<dbReference type="Pfam" id="PF02373">
    <property type="entry name" value="JmjC"/>
    <property type="match status" value="1"/>
</dbReference>
<keyword evidence="23" id="KW-1185">Reference proteome</keyword>
<feature type="domain" description="JmjC" evidence="21">
    <location>
        <begin position="592"/>
        <end position="758"/>
    </location>
</feature>
<evidence type="ECO:0000259" key="20">
    <source>
        <dbReference type="PROSITE" id="PS51183"/>
    </source>
</evidence>
<comment type="catalytic activity">
    <reaction evidence="14">
        <text>N(6),N(6),N(6)-trimethyl-L-lysyl(4)-[histone H3] + 3 2-oxoglutarate + 3 O2 = L-lysyl(4)-[histone H3] + 3 formaldehyde + 3 succinate + 3 CO2</text>
        <dbReference type="Rhea" id="RHEA:60208"/>
        <dbReference type="Rhea" id="RHEA-COMP:15537"/>
        <dbReference type="Rhea" id="RHEA-COMP:15547"/>
        <dbReference type="ChEBI" id="CHEBI:15379"/>
        <dbReference type="ChEBI" id="CHEBI:16526"/>
        <dbReference type="ChEBI" id="CHEBI:16810"/>
        <dbReference type="ChEBI" id="CHEBI:16842"/>
        <dbReference type="ChEBI" id="CHEBI:29969"/>
        <dbReference type="ChEBI" id="CHEBI:30031"/>
        <dbReference type="ChEBI" id="CHEBI:61961"/>
        <dbReference type="EC" id="1.14.11.67"/>
    </reaction>
</comment>
<dbReference type="SMART" id="SM00501">
    <property type="entry name" value="BRIGHT"/>
    <property type="match status" value="1"/>
</dbReference>
<evidence type="ECO:0000256" key="12">
    <source>
        <dbReference type="ARBA" id="ARBA00023004"/>
    </source>
</evidence>
<comment type="similarity">
    <text evidence="3">Belongs to the JARID1 histone demethylase family.</text>
</comment>
<evidence type="ECO:0000313" key="23">
    <source>
        <dbReference type="Proteomes" id="UP000291343"/>
    </source>
</evidence>
<dbReference type="Pfam" id="PF08429">
    <property type="entry name" value="PLU-1"/>
    <property type="match status" value="1"/>
</dbReference>
<dbReference type="CDD" id="cd15610">
    <property type="entry name" value="PHD3_KDM5A_like"/>
    <property type="match status" value="1"/>
</dbReference>
<dbReference type="Gene3D" id="1.10.150.60">
    <property type="entry name" value="ARID DNA-binding domain"/>
    <property type="match status" value="1"/>
</dbReference>
<dbReference type="InterPro" id="IPR013637">
    <property type="entry name" value="Lys_sp_deMease-like_dom"/>
</dbReference>
<protein>
    <recommendedName>
        <fullName evidence="4">[histone H3]-trimethyl-L-lysine(4) demethylase</fullName>
        <ecNumber evidence="4">1.14.11.67</ecNumber>
    </recommendedName>
</protein>
<dbReference type="InterPro" id="IPR019787">
    <property type="entry name" value="Znf_PHD-finger"/>
</dbReference>
<dbReference type="PROSITE" id="PS51183">
    <property type="entry name" value="JMJN"/>
    <property type="match status" value="1"/>
</dbReference>
<dbReference type="Pfam" id="PF02928">
    <property type="entry name" value="zf-C5HC2"/>
    <property type="match status" value="1"/>
</dbReference>
<evidence type="ECO:0000256" key="16">
    <source>
        <dbReference type="SAM" id="Coils"/>
    </source>
</evidence>
<evidence type="ECO:0000256" key="7">
    <source>
        <dbReference type="ARBA" id="ARBA00022771"/>
    </source>
</evidence>
<keyword evidence="13" id="KW-0539">Nucleus</keyword>
<evidence type="ECO:0000256" key="17">
    <source>
        <dbReference type="SAM" id="MobiDB-lite"/>
    </source>
</evidence>
<dbReference type="Pfam" id="PF02375">
    <property type="entry name" value="JmjN"/>
    <property type="match status" value="1"/>
</dbReference>
<dbReference type="Proteomes" id="UP000291343">
    <property type="component" value="Unassembled WGS sequence"/>
</dbReference>
<evidence type="ECO:0000259" key="21">
    <source>
        <dbReference type="PROSITE" id="PS51184"/>
    </source>
</evidence>
<dbReference type="SMART" id="SM00558">
    <property type="entry name" value="JmjC"/>
    <property type="match status" value="1"/>
</dbReference>
<evidence type="ECO:0000256" key="6">
    <source>
        <dbReference type="ARBA" id="ARBA00022737"/>
    </source>
</evidence>
<dbReference type="InterPro" id="IPR001606">
    <property type="entry name" value="ARID_dom"/>
</dbReference>
<feature type="region of interest" description="Disordered" evidence="17">
    <location>
        <begin position="1583"/>
        <end position="1675"/>
    </location>
</feature>
<dbReference type="PROSITE" id="PS50016">
    <property type="entry name" value="ZF_PHD_2"/>
    <property type="match status" value="2"/>
</dbReference>
<dbReference type="SMR" id="A0A482WHM7"/>
<dbReference type="OrthoDB" id="1678912at2759"/>
<feature type="domain" description="JmjN" evidence="20">
    <location>
        <begin position="38"/>
        <end position="79"/>
    </location>
</feature>
<gene>
    <name evidence="22" type="ORF">LSTR_LSTR011476</name>
</gene>
<reference evidence="22 23" key="1">
    <citation type="journal article" date="2017" name="Gigascience">
        <title>Genome sequence of the small brown planthopper, Laodelphax striatellus.</title>
        <authorList>
            <person name="Zhu J."/>
            <person name="Jiang F."/>
            <person name="Wang X."/>
            <person name="Yang P."/>
            <person name="Bao Y."/>
            <person name="Zhao W."/>
            <person name="Wang W."/>
            <person name="Lu H."/>
            <person name="Wang Q."/>
            <person name="Cui N."/>
            <person name="Li J."/>
            <person name="Chen X."/>
            <person name="Luo L."/>
            <person name="Yu J."/>
            <person name="Kang L."/>
            <person name="Cui F."/>
        </authorList>
    </citation>
    <scope>NUCLEOTIDE SEQUENCE [LARGE SCALE GENOMIC DNA]</scope>
    <source>
        <strain evidence="22">Lst14</strain>
    </source>
</reference>
<feature type="region of interest" description="Disordered" evidence="17">
    <location>
        <begin position="314"/>
        <end position="408"/>
    </location>
</feature>
<evidence type="ECO:0000256" key="3">
    <source>
        <dbReference type="ARBA" id="ARBA00006801"/>
    </source>
</evidence>
<dbReference type="GO" id="GO:0005634">
    <property type="term" value="C:nucleus"/>
    <property type="evidence" value="ECO:0007669"/>
    <property type="project" value="UniProtKB-SubCell"/>
</dbReference>
<name>A0A482WHM7_LAOST</name>